<evidence type="ECO:0000313" key="3">
    <source>
        <dbReference type="EMBL" id="CUN07730.1"/>
    </source>
</evidence>
<protein>
    <submittedName>
        <fullName evidence="2 3">Stage V sporulation protein AE</fullName>
    </submittedName>
</protein>
<dbReference type="EMBL" id="CYXT01000020">
    <property type="protein sequence ID" value="CUN07730.1"/>
    <property type="molecule type" value="Genomic_DNA"/>
</dbReference>
<evidence type="ECO:0000313" key="2">
    <source>
        <dbReference type="EMBL" id="AQP38637.1"/>
    </source>
</evidence>
<dbReference type="AlphaFoldDB" id="A0A173TZN7"/>
<dbReference type="PANTHER" id="PTHR38450">
    <property type="entry name" value="STAGE V SPORULATION PROTEIN AC-RELATED"/>
    <property type="match status" value="1"/>
</dbReference>
<organism evidence="3 4">
    <name type="scientific">Anaerostipes hadrus</name>
    <dbReference type="NCBI Taxonomy" id="649756"/>
    <lineage>
        <taxon>Bacteria</taxon>
        <taxon>Bacillati</taxon>
        <taxon>Bacillota</taxon>
        <taxon>Clostridia</taxon>
        <taxon>Lachnospirales</taxon>
        <taxon>Lachnospiraceae</taxon>
        <taxon>Anaerostipes</taxon>
    </lineage>
</organism>
<keyword evidence="1" id="KW-0812">Transmembrane</keyword>
<gene>
    <name evidence="2" type="ORF">DO83_02875</name>
    <name evidence="3" type="ORF">ERS852425_02474</name>
</gene>
<dbReference type="Pfam" id="PF03862">
    <property type="entry name" value="SpoVAC_SpoVAEB"/>
    <property type="match status" value="1"/>
</dbReference>
<dbReference type="RefSeq" id="WP_055259307.1">
    <property type="nucleotide sequence ID" value="NZ_CP012098.1"/>
</dbReference>
<feature type="transmembrane region" description="Helical" evidence="1">
    <location>
        <begin position="53"/>
        <end position="71"/>
    </location>
</feature>
<feature type="transmembrane region" description="Helical" evidence="1">
    <location>
        <begin position="91"/>
        <end position="112"/>
    </location>
</feature>
<evidence type="ECO:0000256" key="1">
    <source>
        <dbReference type="SAM" id="Phobius"/>
    </source>
</evidence>
<keyword evidence="1" id="KW-1133">Transmembrane helix</keyword>
<feature type="transmembrane region" description="Helical" evidence="1">
    <location>
        <begin position="31"/>
        <end position="48"/>
    </location>
</feature>
<reference evidence="3 4" key="1">
    <citation type="submission" date="2015-09" db="EMBL/GenBank/DDBJ databases">
        <authorList>
            <consortium name="Pathogen Informatics"/>
        </authorList>
    </citation>
    <scope>NUCLEOTIDE SEQUENCE [LARGE SCALE GENOMIC DNA]</scope>
    <source>
        <strain evidence="3 4">2789STDY5608868</strain>
    </source>
</reference>
<keyword evidence="1" id="KW-0472">Membrane</keyword>
<name>A0A173TZN7_ANAHA</name>
<dbReference type="InterPro" id="IPR014204">
    <property type="entry name" value="Spore_V_AE"/>
</dbReference>
<dbReference type="NCBIfam" id="TIGR02839">
    <property type="entry name" value="spore_V_AE"/>
    <property type="match status" value="1"/>
</dbReference>
<evidence type="ECO:0000313" key="4">
    <source>
        <dbReference type="Proteomes" id="UP000095598"/>
    </source>
</evidence>
<reference evidence="2 5" key="2">
    <citation type="journal article" date="2016" name="Sci. Rep.">
        <title>Accelerated dysbiosis of gut microbiota during aggravation of DSS-induced colitis by a butyrate-producing bacterium.</title>
        <authorList>
            <person name="Zhang Q."/>
            <person name="Wu Y."/>
            <person name="Wang J."/>
            <person name="Wu G."/>
            <person name="Long W."/>
            <person name="Xue Z."/>
            <person name="Wang L."/>
            <person name="Zhang X."/>
            <person name="Pang X."/>
            <person name="Zhao Y."/>
            <person name="Zhao L."/>
            <person name="Zhang C."/>
        </authorList>
    </citation>
    <scope>NUCLEOTIDE SEQUENCE [LARGE SCALE GENOMIC DNA]</scope>
    <source>
        <strain evidence="2 5">BPB5</strain>
    </source>
</reference>
<sequence>MEYIRAFLVGGIICILVQILMDHTTLQPGRIMVLLVIAGVILGALGIYKKIEAFGGCGATVPLSGFGFSLWKGMKEAVDNHGFLGLFEGGFTAAAVGTSAALIFSYLASLIFQPKIKK</sequence>
<proteinExistence type="predicted"/>
<dbReference type="PANTHER" id="PTHR38450:SF2">
    <property type="entry name" value="STAGE V SPORULATION PROTEIN AEB"/>
    <property type="match status" value="1"/>
</dbReference>
<dbReference type="Proteomes" id="UP000095598">
    <property type="component" value="Unassembled WGS sequence"/>
</dbReference>
<evidence type="ECO:0000313" key="5">
    <source>
        <dbReference type="Proteomes" id="UP000188159"/>
    </source>
</evidence>
<dbReference type="InterPro" id="IPR005562">
    <property type="entry name" value="SpoVA"/>
</dbReference>
<accession>A0A173TZN7</accession>
<dbReference type="EMBL" id="CP012098">
    <property type="protein sequence ID" value="AQP38637.1"/>
    <property type="molecule type" value="Genomic_DNA"/>
</dbReference>
<dbReference type="Proteomes" id="UP000188159">
    <property type="component" value="Chromosome"/>
</dbReference>